<keyword evidence="5" id="KW-0611">Plant defense</keyword>
<comment type="subcellular location">
    <subcellularLocation>
        <location evidence="1">Golgi apparatus membrane</location>
        <topology evidence="1">Single-pass type IV membrane protein</topology>
    </subcellularLocation>
</comment>
<evidence type="ECO:0000256" key="10">
    <source>
        <dbReference type="ARBA" id="ARBA00023136"/>
    </source>
</evidence>
<dbReference type="PANTHER" id="PTHR19957:SF83">
    <property type="entry name" value="SYNTAXIN-16"/>
    <property type="match status" value="1"/>
</dbReference>
<dbReference type="GeneID" id="6749447"/>
<gene>
    <name evidence="12" type="ORF">TRIADDRAFT_52504</name>
</gene>
<reference evidence="12 13" key="1">
    <citation type="journal article" date="2008" name="Nature">
        <title>The Trichoplax genome and the nature of placozoans.</title>
        <authorList>
            <person name="Srivastava M."/>
            <person name="Begovic E."/>
            <person name="Chapman J."/>
            <person name="Putnam N.H."/>
            <person name="Hellsten U."/>
            <person name="Kawashima T."/>
            <person name="Kuo A."/>
            <person name="Mitros T."/>
            <person name="Salamov A."/>
            <person name="Carpenter M.L."/>
            <person name="Signorovitch A.Y."/>
            <person name="Moreno M.A."/>
            <person name="Kamm K."/>
            <person name="Grimwood J."/>
            <person name="Schmutz J."/>
            <person name="Shapiro H."/>
            <person name="Grigoriev I.V."/>
            <person name="Buss L.W."/>
            <person name="Schierwater B."/>
            <person name="Dellaporta S.L."/>
            <person name="Rokhsar D.S."/>
        </authorList>
    </citation>
    <scope>NUCLEOTIDE SEQUENCE [LARGE SCALE GENOMIC DNA]</scope>
    <source>
        <strain evidence="12 13">Grell-BS-1999</strain>
    </source>
</reference>
<evidence type="ECO:0000256" key="7">
    <source>
        <dbReference type="ARBA" id="ARBA00022989"/>
    </source>
</evidence>
<dbReference type="GO" id="GO:0048278">
    <property type="term" value="P:vesicle docking"/>
    <property type="evidence" value="ECO:0000318"/>
    <property type="project" value="GO_Central"/>
</dbReference>
<dbReference type="RefSeq" id="XP_002108972.1">
    <property type="nucleotide sequence ID" value="XM_002108936.1"/>
</dbReference>
<dbReference type="GO" id="GO:0006886">
    <property type="term" value="P:intracellular protein transport"/>
    <property type="evidence" value="ECO:0000318"/>
    <property type="project" value="GO_Central"/>
</dbReference>
<evidence type="ECO:0000256" key="8">
    <source>
        <dbReference type="ARBA" id="ARBA00023034"/>
    </source>
</evidence>
<dbReference type="SMART" id="SM00397">
    <property type="entry name" value="t_SNARE"/>
    <property type="match status" value="1"/>
</dbReference>
<dbReference type="InterPro" id="IPR000727">
    <property type="entry name" value="T_SNARE_dom"/>
</dbReference>
<dbReference type="OrthoDB" id="10251371at2759"/>
<dbReference type="FunCoup" id="B3RIS0">
    <property type="interactions" value="1889"/>
</dbReference>
<dbReference type="GO" id="GO:0098629">
    <property type="term" value="P:trans-Golgi network membrane organization"/>
    <property type="evidence" value="ECO:0007669"/>
    <property type="project" value="UniProtKB-ARBA"/>
</dbReference>
<dbReference type="GO" id="GO:0006952">
    <property type="term" value="P:defense response"/>
    <property type="evidence" value="ECO:0007669"/>
    <property type="project" value="UniProtKB-KW"/>
</dbReference>
<keyword evidence="13" id="KW-1185">Reference proteome</keyword>
<protein>
    <recommendedName>
        <fullName evidence="11">t-SNARE coiled-coil homology domain-containing protein</fullName>
    </recommendedName>
</protein>
<name>B3RIS0_TRIAD</name>
<feature type="domain" description="T-SNARE coiled-coil homology" evidence="11">
    <location>
        <begin position="218"/>
        <end position="280"/>
    </location>
</feature>
<keyword evidence="4" id="KW-0812">Transmembrane</keyword>
<organism evidence="12 13">
    <name type="scientific">Trichoplax adhaerens</name>
    <name type="common">Trichoplax reptans</name>
    <dbReference type="NCBI Taxonomy" id="10228"/>
    <lineage>
        <taxon>Eukaryota</taxon>
        <taxon>Metazoa</taxon>
        <taxon>Placozoa</taxon>
        <taxon>Uniplacotomia</taxon>
        <taxon>Trichoplacea</taxon>
        <taxon>Trichoplacidae</taxon>
        <taxon>Trichoplax</taxon>
    </lineage>
</organism>
<dbReference type="STRING" id="10228.B3RIS0"/>
<dbReference type="GO" id="GO:0043001">
    <property type="term" value="P:Golgi to plasma membrane protein transport"/>
    <property type="evidence" value="ECO:0007669"/>
    <property type="project" value="UniProtKB-ARBA"/>
</dbReference>
<dbReference type="CDD" id="cd15845">
    <property type="entry name" value="SNARE_syntaxin16"/>
    <property type="match status" value="1"/>
</dbReference>
<evidence type="ECO:0000256" key="5">
    <source>
        <dbReference type="ARBA" id="ARBA00022821"/>
    </source>
</evidence>
<sequence>MATTSLTEVFLRFRTANIREKKFFSDPREVEESKVALIGKDVEVGIRDGKAKSSLPPSWVDAVDEIHYDFTQIKQKMKELSSLHDKQLNRPDFNDNMEDEHSIEILTQEITEMFHRCQRSIKNIGSRNRSASSQEQKIAKNVMASLAVTLQEMSSTFRKGQSSYLKRLKSREEFLSSSIGGPIKNNVNSSPFDSDNIEPEVYDRGFTKDQLQYVEDNTALIEEREREIVAIVRSISELNEIFKDLSTLIVDQGTVLDRIDYNIEHAAVQVEEGLKQLEKLIFTPGIKVVVKYKHSVLIS</sequence>
<dbReference type="GO" id="GO:0000139">
    <property type="term" value="C:Golgi membrane"/>
    <property type="evidence" value="ECO:0007669"/>
    <property type="project" value="UniProtKB-SubCell"/>
</dbReference>
<keyword evidence="6" id="KW-0653">Protein transport</keyword>
<dbReference type="InParanoid" id="B3RIS0"/>
<dbReference type="EMBL" id="DS985241">
    <property type="protein sequence ID" value="EDV29770.1"/>
    <property type="molecule type" value="Genomic_DNA"/>
</dbReference>
<evidence type="ECO:0000256" key="3">
    <source>
        <dbReference type="ARBA" id="ARBA00022448"/>
    </source>
</evidence>
<dbReference type="InterPro" id="IPR006012">
    <property type="entry name" value="Syntaxin/epimorphin_CS"/>
</dbReference>
<dbReference type="PROSITE" id="PS50192">
    <property type="entry name" value="T_SNARE"/>
    <property type="match status" value="1"/>
</dbReference>
<evidence type="ECO:0000256" key="2">
    <source>
        <dbReference type="ARBA" id="ARBA00009063"/>
    </source>
</evidence>
<dbReference type="SUPFAM" id="SSF47661">
    <property type="entry name" value="t-snare proteins"/>
    <property type="match status" value="1"/>
</dbReference>
<dbReference type="Gene3D" id="1.20.58.70">
    <property type="match status" value="1"/>
</dbReference>
<keyword evidence="10" id="KW-0472">Membrane</keyword>
<dbReference type="CTD" id="6749447"/>
<dbReference type="AlphaFoldDB" id="B3RIS0"/>
<dbReference type="InterPro" id="IPR010989">
    <property type="entry name" value="SNARE"/>
</dbReference>
<dbReference type="KEGG" id="tad:TRIADDRAFT_52504"/>
<dbReference type="InterPro" id="IPR045242">
    <property type="entry name" value="Syntaxin"/>
</dbReference>
<dbReference type="OMA" id="NRKMCII"/>
<evidence type="ECO:0000259" key="11">
    <source>
        <dbReference type="PROSITE" id="PS50192"/>
    </source>
</evidence>
<evidence type="ECO:0000313" key="12">
    <source>
        <dbReference type="EMBL" id="EDV29770.1"/>
    </source>
</evidence>
<evidence type="ECO:0000256" key="6">
    <source>
        <dbReference type="ARBA" id="ARBA00022927"/>
    </source>
</evidence>
<dbReference type="GO" id="GO:0000149">
    <property type="term" value="F:SNARE binding"/>
    <property type="evidence" value="ECO:0000318"/>
    <property type="project" value="GO_Central"/>
</dbReference>
<proteinExistence type="inferred from homology"/>
<dbReference type="Proteomes" id="UP000009022">
    <property type="component" value="Unassembled WGS sequence"/>
</dbReference>
<comment type="similarity">
    <text evidence="2">Belongs to the syntaxin family.</text>
</comment>
<dbReference type="GO" id="GO:0051707">
    <property type="term" value="P:response to other organism"/>
    <property type="evidence" value="ECO:0007669"/>
    <property type="project" value="UniProtKB-ARBA"/>
</dbReference>
<dbReference type="eggNOG" id="KOG0809">
    <property type="taxonomic scope" value="Eukaryota"/>
</dbReference>
<dbReference type="GO" id="GO:0005484">
    <property type="term" value="F:SNAP receptor activity"/>
    <property type="evidence" value="ECO:0000318"/>
    <property type="project" value="GO_Central"/>
</dbReference>
<dbReference type="GO" id="GO:0012505">
    <property type="term" value="C:endomembrane system"/>
    <property type="evidence" value="ECO:0000318"/>
    <property type="project" value="GO_Central"/>
</dbReference>
<dbReference type="GO" id="GO:0007030">
    <property type="term" value="P:Golgi organization"/>
    <property type="evidence" value="ECO:0007669"/>
    <property type="project" value="UniProtKB-ARBA"/>
</dbReference>
<dbReference type="PhylomeDB" id="B3RIS0"/>
<keyword evidence="9" id="KW-0175">Coiled coil</keyword>
<evidence type="ECO:0000256" key="9">
    <source>
        <dbReference type="ARBA" id="ARBA00023054"/>
    </source>
</evidence>
<dbReference type="PANTHER" id="PTHR19957">
    <property type="entry name" value="SYNTAXIN"/>
    <property type="match status" value="1"/>
</dbReference>
<keyword evidence="8" id="KW-0333">Golgi apparatus</keyword>
<dbReference type="HOGENOM" id="CLU_038177_3_0_1"/>
<keyword evidence="3" id="KW-0813">Transport</keyword>
<dbReference type="FunFam" id="1.20.58.70:FF:000010">
    <property type="entry name" value="Syntaxin-43"/>
    <property type="match status" value="1"/>
</dbReference>
<evidence type="ECO:0000256" key="4">
    <source>
        <dbReference type="ARBA" id="ARBA00022692"/>
    </source>
</evidence>
<evidence type="ECO:0000313" key="13">
    <source>
        <dbReference type="Proteomes" id="UP000009022"/>
    </source>
</evidence>
<keyword evidence="7" id="KW-1133">Transmembrane helix</keyword>
<evidence type="ECO:0000256" key="1">
    <source>
        <dbReference type="ARBA" id="ARBA00004409"/>
    </source>
</evidence>
<dbReference type="PROSITE" id="PS00914">
    <property type="entry name" value="SYNTAXIN"/>
    <property type="match status" value="1"/>
</dbReference>
<dbReference type="GO" id="GO:0031201">
    <property type="term" value="C:SNARE complex"/>
    <property type="evidence" value="ECO:0000318"/>
    <property type="project" value="GO_Central"/>
</dbReference>
<dbReference type="GO" id="GO:0009863">
    <property type="term" value="P:salicylic acid mediated signaling pathway"/>
    <property type="evidence" value="ECO:0007669"/>
    <property type="project" value="UniProtKB-ARBA"/>
</dbReference>
<accession>B3RIS0</accession>
<dbReference type="GO" id="GO:0006906">
    <property type="term" value="P:vesicle fusion"/>
    <property type="evidence" value="ECO:0000318"/>
    <property type="project" value="GO_Central"/>
</dbReference>